<evidence type="ECO:0008006" key="3">
    <source>
        <dbReference type="Google" id="ProtNLM"/>
    </source>
</evidence>
<protein>
    <recommendedName>
        <fullName evidence="3">RNase H type-1 domain-containing protein</fullName>
    </recommendedName>
</protein>
<dbReference type="EMBL" id="NKXS01003887">
    <property type="protein sequence ID" value="PIN08169.1"/>
    <property type="molecule type" value="Genomic_DNA"/>
</dbReference>
<evidence type="ECO:0000313" key="2">
    <source>
        <dbReference type="Proteomes" id="UP000231279"/>
    </source>
</evidence>
<dbReference type="AlphaFoldDB" id="A0A2G9GSA5"/>
<sequence length="147" mass="16437">MSFCVTGHYCIGEICLFLGFTNPSPMDANFVRQYLDDFGTASACLNNSTSNSSDFRFWFSPDAGHVKVIYDATCLNNPKETFVGHTASDSHGLFIACCVIFNKPPLELESAEAWVVKSTYMFALEFQWPFATMEGDYLQVVKAINPR</sequence>
<reference evidence="2" key="1">
    <citation type="journal article" date="2018" name="Gigascience">
        <title>Genome assembly of the Pink Ipe (Handroanthus impetiginosus, Bignoniaceae), a highly valued, ecologically keystone Neotropical timber forest tree.</title>
        <authorList>
            <person name="Silva-Junior O.B."/>
            <person name="Grattapaglia D."/>
            <person name="Novaes E."/>
            <person name="Collevatti R.G."/>
        </authorList>
    </citation>
    <scope>NUCLEOTIDE SEQUENCE [LARGE SCALE GENOMIC DNA]</scope>
    <source>
        <strain evidence="2">cv. UFG-1</strain>
    </source>
</reference>
<organism evidence="1 2">
    <name type="scientific">Handroanthus impetiginosus</name>
    <dbReference type="NCBI Taxonomy" id="429701"/>
    <lineage>
        <taxon>Eukaryota</taxon>
        <taxon>Viridiplantae</taxon>
        <taxon>Streptophyta</taxon>
        <taxon>Embryophyta</taxon>
        <taxon>Tracheophyta</taxon>
        <taxon>Spermatophyta</taxon>
        <taxon>Magnoliopsida</taxon>
        <taxon>eudicotyledons</taxon>
        <taxon>Gunneridae</taxon>
        <taxon>Pentapetalae</taxon>
        <taxon>asterids</taxon>
        <taxon>lamiids</taxon>
        <taxon>Lamiales</taxon>
        <taxon>Bignoniaceae</taxon>
        <taxon>Crescentiina</taxon>
        <taxon>Tabebuia alliance</taxon>
        <taxon>Handroanthus</taxon>
    </lineage>
</organism>
<proteinExistence type="predicted"/>
<accession>A0A2G9GSA5</accession>
<comment type="caution">
    <text evidence="1">The sequence shown here is derived from an EMBL/GenBank/DDBJ whole genome shotgun (WGS) entry which is preliminary data.</text>
</comment>
<evidence type="ECO:0000313" key="1">
    <source>
        <dbReference type="EMBL" id="PIN08169.1"/>
    </source>
</evidence>
<dbReference type="Proteomes" id="UP000231279">
    <property type="component" value="Unassembled WGS sequence"/>
</dbReference>
<gene>
    <name evidence="1" type="ORF">CDL12_19256</name>
</gene>
<name>A0A2G9GSA5_9LAMI</name>
<keyword evidence="2" id="KW-1185">Reference proteome</keyword>